<dbReference type="InterPro" id="IPR016162">
    <property type="entry name" value="Ald_DH_N"/>
</dbReference>
<dbReference type="CDD" id="cd07103">
    <property type="entry name" value="ALDH_F5_SSADH_GabD"/>
    <property type="match status" value="1"/>
</dbReference>
<dbReference type="InterPro" id="IPR015590">
    <property type="entry name" value="Aldehyde_DH_dom"/>
</dbReference>
<reference evidence="4 5" key="1">
    <citation type="submission" date="2022-02" db="EMBL/GenBank/DDBJ databases">
        <title>Draft genome sequence of Mezorhizobium retamae strain IRAMC:0171 isolated from Retama raetam nodules.</title>
        <authorList>
            <person name="Bengaied R."/>
            <person name="Sbissi I."/>
            <person name="Huber K."/>
            <person name="Ghodbane F."/>
            <person name="Nouioui I."/>
            <person name="Tarhouni M."/>
            <person name="Gtari M."/>
        </authorList>
    </citation>
    <scope>NUCLEOTIDE SEQUENCE [LARGE SCALE GENOMIC DNA]</scope>
    <source>
        <strain evidence="4 5">IRAMC:0171</strain>
    </source>
</reference>
<protein>
    <submittedName>
        <fullName evidence="4">NAD-dependent succinate-semialdehyde dehydrogenase</fullName>
    </submittedName>
</protein>
<dbReference type="EMBL" id="JAKREW010000046">
    <property type="protein sequence ID" value="MCG7508558.1"/>
    <property type="molecule type" value="Genomic_DNA"/>
</dbReference>
<comment type="caution">
    <text evidence="4">The sequence shown here is derived from an EMBL/GenBank/DDBJ whole genome shotgun (WGS) entry which is preliminary data.</text>
</comment>
<keyword evidence="2" id="KW-0560">Oxidoreductase</keyword>
<name>A0ABS9QNZ0_9HYPH</name>
<comment type="similarity">
    <text evidence="1">Belongs to the aldehyde dehydrogenase family.</text>
</comment>
<evidence type="ECO:0000256" key="2">
    <source>
        <dbReference type="ARBA" id="ARBA00023002"/>
    </source>
</evidence>
<evidence type="ECO:0000313" key="5">
    <source>
        <dbReference type="Proteomes" id="UP001201701"/>
    </source>
</evidence>
<evidence type="ECO:0000256" key="1">
    <source>
        <dbReference type="ARBA" id="ARBA00009986"/>
    </source>
</evidence>
<dbReference type="PANTHER" id="PTHR43353">
    <property type="entry name" value="SUCCINATE-SEMIALDEHYDE DEHYDROGENASE, MITOCHONDRIAL"/>
    <property type="match status" value="1"/>
</dbReference>
<organism evidence="4 5">
    <name type="scientific">Mesorhizobium retamae</name>
    <dbReference type="NCBI Taxonomy" id="2912854"/>
    <lineage>
        <taxon>Bacteria</taxon>
        <taxon>Pseudomonadati</taxon>
        <taxon>Pseudomonadota</taxon>
        <taxon>Alphaproteobacteria</taxon>
        <taxon>Hyphomicrobiales</taxon>
        <taxon>Phyllobacteriaceae</taxon>
        <taxon>Mesorhizobium</taxon>
    </lineage>
</organism>
<dbReference type="Pfam" id="PF00171">
    <property type="entry name" value="Aldedh"/>
    <property type="match status" value="1"/>
</dbReference>
<evidence type="ECO:0000259" key="3">
    <source>
        <dbReference type="Pfam" id="PF00171"/>
    </source>
</evidence>
<dbReference type="RefSeq" id="WP_239370070.1">
    <property type="nucleotide sequence ID" value="NZ_JAKREW010000046.1"/>
</dbReference>
<dbReference type="Gene3D" id="3.40.309.10">
    <property type="entry name" value="Aldehyde Dehydrogenase, Chain A, domain 2"/>
    <property type="match status" value="1"/>
</dbReference>
<proteinExistence type="inferred from homology"/>
<dbReference type="Proteomes" id="UP001201701">
    <property type="component" value="Unassembled WGS sequence"/>
</dbReference>
<keyword evidence="5" id="KW-1185">Reference proteome</keyword>
<dbReference type="Gene3D" id="3.40.605.10">
    <property type="entry name" value="Aldehyde Dehydrogenase, Chain A, domain 1"/>
    <property type="match status" value="1"/>
</dbReference>
<dbReference type="InterPro" id="IPR050740">
    <property type="entry name" value="Aldehyde_DH_Superfamily"/>
</dbReference>
<dbReference type="InterPro" id="IPR016161">
    <property type="entry name" value="Ald_DH/histidinol_DH"/>
</dbReference>
<accession>A0ABS9QNZ0</accession>
<dbReference type="SUPFAM" id="SSF53720">
    <property type="entry name" value="ALDH-like"/>
    <property type="match status" value="1"/>
</dbReference>
<dbReference type="PANTHER" id="PTHR43353:SF5">
    <property type="entry name" value="SUCCINATE-SEMIALDEHYDE DEHYDROGENASE, MITOCHONDRIAL"/>
    <property type="match status" value="1"/>
</dbReference>
<gene>
    <name evidence="4" type="ORF">L4923_26300</name>
</gene>
<sequence length="477" mass="51054">MSNYPDLQLYIGGAWRKTAETLPVINPADESVIGAVPIASTQDLDAALEAAERGFAIWRKTSPARRAEIIRKAASLLRERIDEIALDITREHGKPLQQARLEVIRGAEFFEWDAGEAQRTYGRVIPSEPGIRYVVHHQPIGTVAAFSPWNFPLSQPARKIAGALAAGCSIIIKASEETPAGCLHIARAFHDAGLPAGVLNLVFGVPAQISEYLIPQEPVRLIAFTGSTAVGKRLTGLAAQYAKPVLMELGGHAPVIVCDDADPVKAGISSAIRKVRNAGQVCTSPTRFFVHEKLYKPFTDAFLERARLVKTGNGLDEGTEMGPVANHRRIEALEALVADAVSKGAKLLIGGERSGNRGYFYPPTVLSDVPANARVMREEPFGPLAVINPVPSLEDAIEKANGVPFGLAAYAFTNSAANVDQITNDLEAGNVSINTLEASVAETPFGGVKESGFGREGGAEGIMHYMVVKTVSHRMAI</sequence>
<evidence type="ECO:0000313" key="4">
    <source>
        <dbReference type="EMBL" id="MCG7508558.1"/>
    </source>
</evidence>
<feature type="domain" description="Aldehyde dehydrogenase" evidence="3">
    <location>
        <begin position="15"/>
        <end position="471"/>
    </location>
</feature>
<dbReference type="InterPro" id="IPR016163">
    <property type="entry name" value="Ald_DH_C"/>
</dbReference>